<evidence type="ECO:0000313" key="3">
    <source>
        <dbReference type="EMBL" id="EAA15366.1"/>
    </source>
</evidence>
<accession>Q7RIK2</accession>
<feature type="coiled-coil region" evidence="1">
    <location>
        <begin position="137"/>
        <end position="164"/>
    </location>
</feature>
<evidence type="ECO:0000256" key="2">
    <source>
        <dbReference type="SAM" id="MobiDB-lite"/>
    </source>
</evidence>
<feature type="region of interest" description="Disordered" evidence="2">
    <location>
        <begin position="286"/>
        <end position="321"/>
    </location>
</feature>
<keyword evidence="1" id="KW-0175">Coiled coil</keyword>
<dbReference type="InParanoid" id="Q7RIK2"/>
<sequence length="600" mass="70288">MDKHLRMIARNIFVNGEMLWGRPKKCIEFFFDKKYITTNISENKEIKTKNIEHIKLRNFKKNKNIIKDNNNNNDNEDAYVLNGKILYAPKNKKKQINELQIKSPAKKIKNIDNNTSNVYYNKLGNNNIKKNNLIIQIDQTDAKLKREIEDVDNYTNKKERVSIKLNGDDDTNFKTTCFNNNNNINLNLDTTIYNNYHHNNFSDINPNYTQNKKSAHINFLSKSDNTQNVESEFTQFSNTSKSSIYNEVPLFNTLKAKEVSDNGIVNTMCNSSTNLGMITQNNFNLNSNVSSNSPQEKNNKNDTIDTSLNNNNNNNNRDNKNNEEIKQDIYEVLNEINCSSNKKEIEVFLNNFFLYKSKKPSSILGNYISFYFCNILSEDLRNLKHSCFDGVKLCVNTFLSTIKELDEKQLSKMTNIYLEDYFLKIFKILKEHNLNLHFDNITIDNIKLLYIYNILGITRNDGKRIKKENIKKFLYQYICVDNKDIALLKNTTRMKFLSNIIKNGVTTRMHVLVNLSYDVSAYNTLTENCFIKTNFKNINLELVFENQLENPFFSLQSPDSIDLKSSGWYLVDIYEHIFARVYVYMNFYIPIFESFARNKI</sequence>
<protein>
    <submittedName>
        <fullName evidence="3">Asparagine-rich protein</fullName>
    </submittedName>
</protein>
<evidence type="ECO:0000313" key="4">
    <source>
        <dbReference type="Proteomes" id="UP000008553"/>
    </source>
</evidence>
<name>Q7RIK2_PLAYO</name>
<dbReference type="AlphaFoldDB" id="Q7RIK2"/>
<reference evidence="3 4" key="1">
    <citation type="journal article" date="2002" name="Nature">
        <title>Genome sequence and comparative analysis of the model rodent malaria parasite Plasmodium yoelii yoelii.</title>
        <authorList>
            <person name="Carlton J.M."/>
            <person name="Angiuoli S.V."/>
            <person name="Suh B.B."/>
            <person name="Kooij T.W."/>
            <person name="Pertea M."/>
            <person name="Silva J.C."/>
            <person name="Ermolaeva M.D."/>
            <person name="Allen J.E."/>
            <person name="Selengut J.D."/>
            <person name="Koo H.L."/>
            <person name="Peterson J.D."/>
            <person name="Pop M."/>
            <person name="Kosack D.S."/>
            <person name="Shumway M.F."/>
            <person name="Bidwell S.L."/>
            <person name="Shallom S.J."/>
            <person name="van Aken S.E."/>
            <person name="Riedmuller S.B."/>
            <person name="Feldblyum T.V."/>
            <person name="Cho J.K."/>
            <person name="Quackenbush J."/>
            <person name="Sedegah M."/>
            <person name="Shoaibi A."/>
            <person name="Cummings L.M."/>
            <person name="Florens L."/>
            <person name="Yates J.R."/>
            <person name="Raine J.D."/>
            <person name="Sinden R.E."/>
            <person name="Harris M.A."/>
            <person name="Cunningham D.A."/>
            <person name="Preiser P.R."/>
            <person name="Bergman L.W."/>
            <person name="Vaidya A.B."/>
            <person name="van Lin L.H."/>
            <person name="Janse C.J."/>
            <person name="Waters A.P."/>
            <person name="Smith H.O."/>
            <person name="White O.R."/>
            <person name="Salzberg S.L."/>
            <person name="Venter J.C."/>
            <person name="Fraser C.M."/>
            <person name="Hoffman S.L."/>
            <person name="Gardner M.J."/>
            <person name="Carucci D.J."/>
        </authorList>
    </citation>
    <scope>NUCLEOTIDE SEQUENCE [LARGE SCALE GENOMIC DNA]</scope>
    <source>
        <strain evidence="3 4">17XNL</strain>
    </source>
</reference>
<evidence type="ECO:0000256" key="1">
    <source>
        <dbReference type="SAM" id="Coils"/>
    </source>
</evidence>
<comment type="caution">
    <text evidence="3">The sequence shown here is derived from an EMBL/GenBank/DDBJ whole genome shotgun (WGS) entry which is preliminary data.</text>
</comment>
<proteinExistence type="predicted"/>
<dbReference type="EMBL" id="AABL01001057">
    <property type="protein sequence ID" value="EAA15366.1"/>
    <property type="molecule type" value="Genomic_DNA"/>
</dbReference>
<dbReference type="PaxDb" id="73239-Q7RIK2"/>
<keyword evidence="4" id="KW-1185">Reference proteome</keyword>
<dbReference type="Proteomes" id="UP000008553">
    <property type="component" value="Unassembled WGS sequence"/>
</dbReference>
<gene>
    <name evidence="3" type="ORF">PY03617</name>
</gene>
<dbReference type="KEGG" id="pyo:PY17X_1338600"/>
<organism evidence="3 4">
    <name type="scientific">Plasmodium yoelii yoelii</name>
    <dbReference type="NCBI Taxonomy" id="73239"/>
    <lineage>
        <taxon>Eukaryota</taxon>
        <taxon>Sar</taxon>
        <taxon>Alveolata</taxon>
        <taxon>Apicomplexa</taxon>
        <taxon>Aconoidasida</taxon>
        <taxon>Haemosporida</taxon>
        <taxon>Plasmodiidae</taxon>
        <taxon>Plasmodium</taxon>
        <taxon>Plasmodium (Vinckeia)</taxon>
    </lineage>
</organism>